<feature type="region of interest" description="Disordered" evidence="3">
    <location>
        <begin position="1700"/>
        <end position="1726"/>
    </location>
</feature>
<dbReference type="GO" id="GO:0017038">
    <property type="term" value="P:protein import"/>
    <property type="evidence" value="ECO:0007669"/>
    <property type="project" value="InterPro"/>
</dbReference>
<dbReference type="Gene3D" id="3.90.1440.10">
    <property type="entry name" value="SecA, preprotein cross-linking domain"/>
    <property type="match status" value="1"/>
</dbReference>
<dbReference type="SUPFAM" id="SSF52540">
    <property type="entry name" value="P-loop containing nucleoside triphosphate hydrolases"/>
    <property type="match status" value="2"/>
</dbReference>
<dbReference type="PANTHER" id="PTHR30612:SF0">
    <property type="entry name" value="CHLOROPLAST PROTEIN-TRANSPORTING ATPASE"/>
    <property type="match status" value="1"/>
</dbReference>
<comment type="caution">
    <text evidence="5">The sequence shown here is derived from an EMBL/GenBank/DDBJ whole genome shotgun (WGS) entry which is preliminary data.</text>
</comment>
<keyword evidence="1" id="KW-0653">Protein transport</keyword>
<dbReference type="Gene3D" id="3.40.50.300">
    <property type="entry name" value="P-loop containing nucleotide triphosphate hydrolases"/>
    <property type="match status" value="2"/>
</dbReference>
<reference evidence="5 6" key="2">
    <citation type="journal article" date="2012" name="Proc. Natl. Acad. Sci. U.S.A.">
        <title>Antigenic diversity is generated by distinct evolutionary mechanisms in African trypanosome species.</title>
        <authorList>
            <person name="Jackson A.P."/>
            <person name="Berry A."/>
            <person name="Aslett M."/>
            <person name="Allison H.C."/>
            <person name="Burton P."/>
            <person name="Vavrova-Anderson J."/>
            <person name="Brown R."/>
            <person name="Browne H."/>
            <person name="Corton N."/>
            <person name="Hauser H."/>
            <person name="Gamble J."/>
            <person name="Gilderthorp R."/>
            <person name="Marcello L."/>
            <person name="McQuillan J."/>
            <person name="Otto T.D."/>
            <person name="Quail M.A."/>
            <person name="Sanders M.J."/>
            <person name="van Tonder A."/>
            <person name="Ginger M.L."/>
            <person name="Field M.C."/>
            <person name="Barry J.D."/>
            <person name="Hertz-Fowler C."/>
            <person name="Berriman M."/>
        </authorList>
    </citation>
    <scope>NUCLEOTIDE SEQUENCE [LARGE SCALE GENOMIC DNA]</scope>
    <source>
        <strain evidence="5 6">IL3000</strain>
    </source>
</reference>
<dbReference type="InterPro" id="IPR014018">
    <property type="entry name" value="SecA_motor_DEAD"/>
</dbReference>
<reference evidence="6" key="1">
    <citation type="submission" date="2011-07" db="EMBL/GenBank/DDBJ databases">
        <title>Divergent evolution of antigenic variation in African trypanosomes.</title>
        <authorList>
            <person name="Jackson A.P."/>
            <person name="Berry A."/>
            <person name="Allison H.C."/>
            <person name="Burton P."/>
            <person name="Anderson J."/>
            <person name="Aslett M."/>
            <person name="Brown R."/>
            <person name="Corton N."/>
            <person name="Harris D."/>
            <person name="Hauser H."/>
            <person name="Gamble J."/>
            <person name="Gilderthorp R."/>
            <person name="McQuillan J."/>
            <person name="Quail M.A."/>
            <person name="Sanders M."/>
            <person name="Van Tonder A."/>
            <person name="Ginger M.L."/>
            <person name="Donelson J.E."/>
            <person name="Field M.C."/>
            <person name="Barry J.D."/>
            <person name="Berriman M."/>
            <person name="Hertz-Fowler C."/>
        </authorList>
    </citation>
    <scope>NUCLEOTIDE SEQUENCE [LARGE SCALE GENOMIC DNA]</scope>
    <source>
        <strain evidence="6">IL3000</strain>
    </source>
</reference>
<name>F9W8A2_TRYCI</name>
<evidence type="ECO:0000256" key="1">
    <source>
        <dbReference type="ARBA" id="ARBA00022927"/>
    </source>
</evidence>
<dbReference type="GO" id="GO:0006605">
    <property type="term" value="P:protein targeting"/>
    <property type="evidence" value="ECO:0007669"/>
    <property type="project" value="InterPro"/>
</dbReference>
<feature type="domain" description="SecA family profile" evidence="4">
    <location>
        <begin position="238"/>
        <end position="884"/>
    </location>
</feature>
<accession>F9W8A2</accession>
<keyword evidence="6" id="KW-1185">Reference proteome</keyword>
<proteinExistence type="predicted"/>
<dbReference type="GO" id="GO:0016020">
    <property type="term" value="C:membrane"/>
    <property type="evidence" value="ECO:0007669"/>
    <property type="project" value="InterPro"/>
</dbReference>
<dbReference type="InterPro" id="IPR011115">
    <property type="entry name" value="SecA_DEAD"/>
</dbReference>
<sequence>MKIGKRTGDVPLGPELDALLQSVPNERRCDTLRGLWRAMGGSRDEIPEKLTGLPQEEWVRMSCRILFYLWLPQWAAEDFVEGRWVGTEAQQRNEAMETFLRYAEENLLVRVTRCVIEEVSDVLEGRRNRENRGNEALQYRRKSTTDDLILLMESLDGLEEKYLNTGSGLIPLVEWVARAQRAKLEQLFDTWVEPLLIQQQATEENMSTLRSALKQQLLHWMMELDEPDYVRFWDFMRSLNSKHFRGMESESPLQTLLDVNHYILSAKDKLDFVVKYEPEKWTEELRKREEEYKDFCKHGRTHEWTWDELREKHFCDEHTLKLAEDLEGLLKTELPAGALSNFKKQYQRHQACHGDKIKVEQQEKNVLKSDEELKKVLRVICGALKSVKGYSLRRTQLVAIVTLVRGCTVLNVETGEGKTAIAGCCAAFKAYCGYRVDAVTSSETLAKQLHDELGNFLEKLFGEDMCHVLSGDCSEGFGKPVVFGTFKQFISSDLAYTNCGAKSNADLEKRKSSLRYLLVDEADQPLLNDFAHVVYLNSPWLPGRRVTPGLVSLMEKVHAQEDDTDSLKQAYRSGVGAVCKTDKDEAMSELRLSRYVKSARLASRGLREGVDYLAAEGVIGVPYNADTGELQRGMTWQDGLSTFVSLKNGGLWDDEGLAPVFCAYFTFLASYRGAMGGMTGTVGCWRSRRVLEEVYGLRVKSIPRAFRRRFSLEKPVALKTENQRDDAMISEAVRRAEGGQPVLVLMQYPSEAKVVLKKLQERVDGMDPNNQPEVVLYLDDGEQHETPDIEKPTRNIIVVSTALAGRGKDFKLNNEQKERGGLFVILGYGATQREMTQAYGRAARQTDRGGAVSMVFHTSGDYYQALNEATFGEKLRLQTIQSEDARKMDLEKHLRDVYLKIVKTIVDDNKEFAHKLKQCDGLALCQCLRYNNPADPRNCRKLANFLSKVMETRFGRWMNEHRDDISKASRSVKDSAALLEKMRREVLDKLQRLAWEEKPHILNFCRTSDEALEFCLSVCRVEALSELWEKPESKLQSFGSTCTFGTIPYYVGYSYLKRAEKNEIVRRDFFEKAAACFGDAADSLGRWAWVYEHVNEVADRIHPGPGRREAFTDRCEIMNQHHRIASCLAGTRNWNPMMFAAAFHGNEKSPINAKKSFGLLLKKGILTPAQLKLGNEAELKKKLQNMGLVSATGERISDEDLSSLAGALIGARNSEYGLGLYDALEKEAQRDQLWSKLTDPKHGVIQPFGVNEKIRHGSDENLTKKIEDALTELDPEFTPLATSVFMNTIGVLRTEQFPHFEVKMGRLTDAFKAYGIDVAACASQQVEYFRPLGQHVAVVLTREATWGEWVKNLFTTWKGWKTLVSFAVQVFCRAWAAIVNLGVKLVDFCKKAYEAASRLSQLGWENLSWERLQKICGPAALSLAAVCMQWGGERARNLAQVVRDTVTQTASRIKAAMEGGLVKYAKVVKFVLDYAMGYKSNVKGNSVLQYVLGDVSGALLKAALEFAHSSVRAGDSSGILQLCKNSVGELLAAFQKNFLDRLRPALYQLHCDDRPKFEEFKRCLALKFNELRKSNAEMFSHLLHDVLSFCQNGNLHLMSQLLRKTTTAVDLGQKLWDTYNFQKEFEGLCEKALGNLKELSCAKSVDWGRSRVGDYTNQEAIREADNVLHYYERLLENSMQRRADEVAHLSLRLFKERLSQASQMNGNEDDTSEESDDETSTEEDGN</sequence>
<protein>
    <submittedName>
        <fullName evidence="5">WGS project CAEQ00000000 data, annotated contig 1719</fullName>
    </submittedName>
</protein>
<evidence type="ECO:0000256" key="2">
    <source>
        <dbReference type="ARBA" id="ARBA00023010"/>
    </source>
</evidence>
<dbReference type="EMBL" id="CAEQ01001152">
    <property type="protein sequence ID" value="CCD13433.1"/>
    <property type="molecule type" value="Genomic_DNA"/>
</dbReference>
<dbReference type="InterPro" id="IPR000185">
    <property type="entry name" value="SecA"/>
</dbReference>
<dbReference type="GO" id="GO:0006886">
    <property type="term" value="P:intracellular protein transport"/>
    <property type="evidence" value="ECO:0007669"/>
    <property type="project" value="InterPro"/>
</dbReference>
<dbReference type="GO" id="GO:0005524">
    <property type="term" value="F:ATP binding"/>
    <property type="evidence" value="ECO:0007669"/>
    <property type="project" value="InterPro"/>
</dbReference>
<dbReference type="Proteomes" id="UP000000702">
    <property type="component" value="Unassembled WGS sequence"/>
</dbReference>
<organism evidence="5 6">
    <name type="scientific">Trypanosoma congolense (strain IL3000)</name>
    <dbReference type="NCBI Taxonomy" id="1068625"/>
    <lineage>
        <taxon>Eukaryota</taxon>
        <taxon>Discoba</taxon>
        <taxon>Euglenozoa</taxon>
        <taxon>Kinetoplastea</taxon>
        <taxon>Metakinetoplastina</taxon>
        <taxon>Trypanosomatida</taxon>
        <taxon>Trypanosomatidae</taxon>
        <taxon>Trypanosoma</taxon>
        <taxon>Nannomonas</taxon>
    </lineage>
</organism>
<keyword evidence="1" id="KW-0813">Transport</keyword>
<evidence type="ECO:0000256" key="3">
    <source>
        <dbReference type="SAM" id="MobiDB-lite"/>
    </source>
</evidence>
<evidence type="ECO:0000313" key="5">
    <source>
        <dbReference type="EMBL" id="CCD13433.1"/>
    </source>
</evidence>
<dbReference type="InterPro" id="IPR027417">
    <property type="entry name" value="P-loop_NTPase"/>
</dbReference>
<dbReference type="PROSITE" id="PS51196">
    <property type="entry name" value="SECA_MOTOR_DEAD"/>
    <property type="match status" value="1"/>
</dbReference>
<keyword evidence="2" id="KW-0811">Translocation</keyword>
<evidence type="ECO:0000313" key="6">
    <source>
        <dbReference type="Proteomes" id="UP000000702"/>
    </source>
</evidence>
<dbReference type="PANTHER" id="PTHR30612">
    <property type="entry name" value="SECA INNER MEMBRANE COMPONENT OF SEC PROTEIN SECRETION SYSTEM"/>
    <property type="match status" value="1"/>
</dbReference>
<feature type="compositionally biased region" description="Acidic residues" evidence="3">
    <location>
        <begin position="1707"/>
        <end position="1726"/>
    </location>
</feature>
<dbReference type="Pfam" id="PF07517">
    <property type="entry name" value="SecA_DEAD"/>
    <property type="match status" value="1"/>
</dbReference>
<evidence type="ECO:0000259" key="4">
    <source>
        <dbReference type="PROSITE" id="PS51196"/>
    </source>
</evidence>
<dbReference type="VEuPathDB" id="TriTrypDB:TcIL3000_0_41820"/>
<gene>
    <name evidence="5" type="ORF">TCIL3000_0_41820</name>
</gene>